<keyword evidence="2" id="KW-1133">Transmembrane helix</keyword>
<feature type="compositionally biased region" description="Basic and acidic residues" evidence="1">
    <location>
        <begin position="478"/>
        <end position="487"/>
    </location>
</feature>
<name>A0AAD5LKF0_PYTIN</name>
<dbReference type="Gene3D" id="1.20.144.10">
    <property type="entry name" value="Phosphatidic acid phosphatase type 2/haloperoxidase"/>
    <property type="match status" value="2"/>
</dbReference>
<dbReference type="GO" id="GO:0042392">
    <property type="term" value="F:sphingosine-1-phosphate phosphatase activity"/>
    <property type="evidence" value="ECO:0007669"/>
    <property type="project" value="TreeGrafter"/>
</dbReference>
<proteinExistence type="predicted"/>
<protein>
    <recommendedName>
        <fullName evidence="3">Phosphatidic acid phosphatase type 2/haloperoxidase domain-containing protein</fullName>
    </recommendedName>
</protein>
<feature type="domain" description="Phosphatidic acid phosphatase type 2/haloperoxidase" evidence="3">
    <location>
        <begin position="346"/>
        <end position="429"/>
    </location>
</feature>
<feature type="domain" description="Phosphatidic acid phosphatase type 2/haloperoxidase" evidence="3">
    <location>
        <begin position="123"/>
        <end position="212"/>
    </location>
</feature>
<feature type="transmembrane region" description="Helical" evidence="2">
    <location>
        <begin position="58"/>
        <end position="81"/>
    </location>
</feature>
<keyword evidence="2" id="KW-0472">Membrane</keyword>
<dbReference type="Proteomes" id="UP001209570">
    <property type="component" value="Unassembled WGS sequence"/>
</dbReference>
<dbReference type="PANTHER" id="PTHR14969">
    <property type="entry name" value="SPHINGOSINE-1-PHOSPHATE PHOSPHOHYDROLASE"/>
    <property type="match status" value="1"/>
</dbReference>
<feature type="transmembrane region" description="Helical" evidence="2">
    <location>
        <begin position="410"/>
        <end position="434"/>
    </location>
</feature>
<dbReference type="InterPro" id="IPR000326">
    <property type="entry name" value="PAP2/HPO"/>
</dbReference>
<dbReference type="InterPro" id="IPR036938">
    <property type="entry name" value="PAP2/HPO_sf"/>
</dbReference>
<feature type="transmembrane region" description="Helical" evidence="2">
    <location>
        <begin position="384"/>
        <end position="404"/>
    </location>
</feature>
<feature type="region of interest" description="Disordered" evidence="1">
    <location>
        <begin position="476"/>
        <end position="508"/>
    </location>
</feature>
<dbReference type="EMBL" id="JAKCXM010000072">
    <property type="protein sequence ID" value="KAJ0403956.1"/>
    <property type="molecule type" value="Genomic_DNA"/>
</dbReference>
<reference evidence="4" key="1">
    <citation type="submission" date="2021-12" db="EMBL/GenBank/DDBJ databases">
        <title>Prjna785345.</title>
        <authorList>
            <person name="Rujirawat T."/>
            <person name="Krajaejun T."/>
        </authorList>
    </citation>
    <scope>NUCLEOTIDE SEQUENCE</scope>
    <source>
        <strain evidence="4">Pi057C3</strain>
    </source>
</reference>
<organism evidence="4 5">
    <name type="scientific">Pythium insidiosum</name>
    <name type="common">Pythiosis disease agent</name>
    <dbReference type="NCBI Taxonomy" id="114742"/>
    <lineage>
        <taxon>Eukaryota</taxon>
        <taxon>Sar</taxon>
        <taxon>Stramenopiles</taxon>
        <taxon>Oomycota</taxon>
        <taxon>Peronosporomycetes</taxon>
        <taxon>Pythiales</taxon>
        <taxon>Pythiaceae</taxon>
        <taxon>Pythium</taxon>
    </lineage>
</organism>
<evidence type="ECO:0000313" key="5">
    <source>
        <dbReference type="Proteomes" id="UP001209570"/>
    </source>
</evidence>
<comment type="caution">
    <text evidence="4">The sequence shown here is derived from an EMBL/GenBank/DDBJ whole genome shotgun (WGS) entry which is preliminary data.</text>
</comment>
<dbReference type="Pfam" id="PF01569">
    <property type="entry name" value="PAP2"/>
    <property type="match status" value="2"/>
</dbReference>
<sequence>MVALLPVAHAATKSLTCKTREECCQLCGADSYRCARGPCSASFITKGFFSISLPTEDVGFWDVVFSFYGMVPYLVPIAIALEFLLHKRSWARLFSFFFIPIVAVINAGIFVPSLGNCSECPRPCGTCLASKGMPSGHATNSIGLCLWLLLESILGFGRGWPTARKILFNAGTILLFAPVPYSRVYLGDHTSLQVTIGSANGLVFGVIYFVILRFVIAKRIDGALSRWRVHNDFTTQHKLSASPTSGDALLELAATPTHYLAKEFFSFSLPTDGLSAADVVAVAFSMVPYLVLFSLLLNFVIRRKTWTRLLALLFIPIMSAINAVLFVPSWGSCAECSRPCGSCIGVRGMPSGHSTNSIGFCLWVFLESLLGVGRLRAWSWRRVLLVNILSAALFVPVPFSRVYLGDHTPLQVGIGAADGAVLGVLYFALLRFVLAPRLDAMSARVAAWTCGGVHLANDFAPQRRLSILSAALIEEQQSEPHKADDSASRSTSEATGDDVDDAIISPQL</sequence>
<keyword evidence="5" id="KW-1185">Reference proteome</keyword>
<evidence type="ECO:0000256" key="2">
    <source>
        <dbReference type="SAM" id="Phobius"/>
    </source>
</evidence>
<feature type="transmembrane region" description="Helical" evidence="2">
    <location>
        <begin position="279"/>
        <end position="301"/>
    </location>
</feature>
<evidence type="ECO:0000259" key="3">
    <source>
        <dbReference type="Pfam" id="PF01569"/>
    </source>
</evidence>
<gene>
    <name evidence="4" type="ORF">P43SY_009449</name>
</gene>
<feature type="transmembrane region" description="Helical" evidence="2">
    <location>
        <begin position="307"/>
        <end position="328"/>
    </location>
</feature>
<dbReference type="SUPFAM" id="SSF48317">
    <property type="entry name" value="Acid phosphatase/Vanadium-dependent haloperoxidase"/>
    <property type="match status" value="2"/>
</dbReference>
<keyword evidence="2" id="KW-0812">Transmembrane</keyword>
<evidence type="ECO:0000256" key="1">
    <source>
        <dbReference type="SAM" id="MobiDB-lite"/>
    </source>
</evidence>
<feature type="transmembrane region" description="Helical" evidence="2">
    <location>
        <begin position="166"/>
        <end position="186"/>
    </location>
</feature>
<dbReference type="PANTHER" id="PTHR14969:SF13">
    <property type="entry name" value="AT30094P"/>
    <property type="match status" value="1"/>
</dbReference>
<feature type="transmembrane region" description="Helical" evidence="2">
    <location>
        <begin position="192"/>
        <end position="216"/>
    </location>
</feature>
<dbReference type="AlphaFoldDB" id="A0AAD5LKF0"/>
<feature type="transmembrane region" description="Helical" evidence="2">
    <location>
        <begin position="93"/>
        <end position="115"/>
    </location>
</feature>
<accession>A0AAD5LKF0</accession>
<evidence type="ECO:0000313" key="4">
    <source>
        <dbReference type="EMBL" id="KAJ0403956.1"/>
    </source>
</evidence>